<evidence type="ECO:0000256" key="1">
    <source>
        <dbReference type="ARBA" id="ARBA00023125"/>
    </source>
</evidence>
<reference evidence="4 5" key="1">
    <citation type="submission" date="2017-02" db="EMBL/GenBank/DDBJ databases">
        <authorList>
            <person name="Peterson S.W."/>
        </authorList>
    </citation>
    <scope>NUCLEOTIDE SEQUENCE [LARGE SCALE GENOMIC DNA]</scope>
    <source>
        <strain evidence="4 5">DSM 45154</strain>
    </source>
</reference>
<dbReference type="EMBL" id="FUWS01000014">
    <property type="protein sequence ID" value="SKA35334.1"/>
    <property type="molecule type" value="Genomic_DNA"/>
</dbReference>
<dbReference type="Proteomes" id="UP000190637">
    <property type="component" value="Unassembled WGS sequence"/>
</dbReference>
<sequence length="211" mass="23093">MAAGHDLGGRRGGTDLLPQTERVLLKPLHPRDHRQPGALPPGEAFRAGVSPGSLYQFFRNKDEILTALVPRYTERSAAFWGAQLNEEVARLPLDELLDRVIGAMAAFKAERPAFWVLFHGSATSARLAEVAAQVHEGIAEGLCELFRVRAPDLARERLDMLARVCIATTRGLFPLVMAAEPEQRKRLLAELKGVLLGYLGPVLGYGPIPRG</sequence>
<dbReference type="InterPro" id="IPR009057">
    <property type="entry name" value="Homeodomain-like_sf"/>
</dbReference>
<gene>
    <name evidence="4" type="ORF">SAMN02745673_04468</name>
</gene>
<evidence type="ECO:0000313" key="5">
    <source>
        <dbReference type="Proteomes" id="UP000190637"/>
    </source>
</evidence>
<dbReference type="STRING" id="1122192.SAMN02745673_04468"/>
<evidence type="ECO:0000259" key="3">
    <source>
        <dbReference type="Pfam" id="PF17918"/>
    </source>
</evidence>
<name>A0A1T4T4A2_9ACTN</name>
<dbReference type="GO" id="GO:0003677">
    <property type="term" value="F:DNA binding"/>
    <property type="evidence" value="ECO:0007669"/>
    <property type="project" value="UniProtKB-KW"/>
</dbReference>
<proteinExistence type="predicted"/>
<feature type="domain" description="Tetracyclin repressor SlmA-like C-terminal" evidence="3">
    <location>
        <begin position="92"/>
        <end position="199"/>
    </location>
</feature>
<dbReference type="InterPro" id="IPR001647">
    <property type="entry name" value="HTH_TetR"/>
</dbReference>
<dbReference type="AlphaFoldDB" id="A0A1T4T4A2"/>
<feature type="domain" description="HTH tetR-type" evidence="2">
    <location>
        <begin position="46"/>
        <end position="68"/>
    </location>
</feature>
<keyword evidence="1" id="KW-0238">DNA-binding</keyword>
<evidence type="ECO:0000259" key="2">
    <source>
        <dbReference type="Pfam" id="PF00440"/>
    </source>
</evidence>
<dbReference type="InterPro" id="IPR041669">
    <property type="entry name" value="TetR_C_15"/>
</dbReference>
<organism evidence="4 5">
    <name type="scientific">Marinactinospora thermotolerans DSM 45154</name>
    <dbReference type="NCBI Taxonomy" id="1122192"/>
    <lineage>
        <taxon>Bacteria</taxon>
        <taxon>Bacillati</taxon>
        <taxon>Actinomycetota</taxon>
        <taxon>Actinomycetes</taxon>
        <taxon>Streptosporangiales</taxon>
        <taxon>Nocardiopsidaceae</taxon>
        <taxon>Marinactinospora</taxon>
    </lineage>
</organism>
<evidence type="ECO:0000313" key="4">
    <source>
        <dbReference type="EMBL" id="SKA35334.1"/>
    </source>
</evidence>
<keyword evidence="5" id="KW-1185">Reference proteome</keyword>
<accession>A0A1T4T4A2</accession>
<dbReference type="OrthoDB" id="5242390at2"/>
<dbReference type="Pfam" id="PF17918">
    <property type="entry name" value="TetR_C_15"/>
    <property type="match status" value="1"/>
</dbReference>
<dbReference type="Pfam" id="PF00440">
    <property type="entry name" value="TetR_N"/>
    <property type="match status" value="1"/>
</dbReference>
<dbReference type="Gene3D" id="1.10.357.10">
    <property type="entry name" value="Tetracycline Repressor, domain 2"/>
    <property type="match status" value="1"/>
</dbReference>
<dbReference type="RefSeq" id="WP_078763699.1">
    <property type="nucleotide sequence ID" value="NZ_FUWS01000014.1"/>
</dbReference>
<protein>
    <submittedName>
        <fullName evidence="4">Transcriptional regulator, TetR family</fullName>
    </submittedName>
</protein>
<dbReference type="SUPFAM" id="SSF46689">
    <property type="entry name" value="Homeodomain-like"/>
    <property type="match status" value="1"/>
</dbReference>